<accession>A0A7R9G3I9</accession>
<keyword evidence="1" id="KW-0175">Coiled coil</keyword>
<name>A0A7R9G3I9_TIMSH</name>
<feature type="compositionally biased region" description="Polar residues" evidence="2">
    <location>
        <begin position="255"/>
        <end position="265"/>
    </location>
</feature>
<evidence type="ECO:0000313" key="3">
    <source>
        <dbReference type="EMBL" id="CAD7264285.1"/>
    </source>
</evidence>
<feature type="region of interest" description="Disordered" evidence="2">
    <location>
        <begin position="218"/>
        <end position="305"/>
    </location>
</feature>
<proteinExistence type="predicted"/>
<feature type="compositionally biased region" description="Polar residues" evidence="2">
    <location>
        <begin position="476"/>
        <end position="485"/>
    </location>
</feature>
<protein>
    <submittedName>
        <fullName evidence="3">Uncharacterized protein</fullName>
    </submittedName>
</protein>
<evidence type="ECO:0000256" key="1">
    <source>
        <dbReference type="SAM" id="Coils"/>
    </source>
</evidence>
<reference evidence="3" key="1">
    <citation type="submission" date="2020-11" db="EMBL/GenBank/DDBJ databases">
        <authorList>
            <person name="Tran Van P."/>
        </authorList>
    </citation>
    <scope>NUCLEOTIDE SEQUENCE</scope>
</reference>
<feature type="region of interest" description="Disordered" evidence="2">
    <location>
        <begin position="438"/>
        <end position="457"/>
    </location>
</feature>
<feature type="compositionally biased region" description="Polar residues" evidence="2">
    <location>
        <begin position="444"/>
        <end position="457"/>
    </location>
</feature>
<feature type="region of interest" description="Disordered" evidence="2">
    <location>
        <begin position="521"/>
        <end position="541"/>
    </location>
</feature>
<organism evidence="3">
    <name type="scientific">Timema shepardi</name>
    <name type="common">Walking stick</name>
    <dbReference type="NCBI Taxonomy" id="629360"/>
    <lineage>
        <taxon>Eukaryota</taxon>
        <taxon>Metazoa</taxon>
        <taxon>Ecdysozoa</taxon>
        <taxon>Arthropoda</taxon>
        <taxon>Hexapoda</taxon>
        <taxon>Insecta</taxon>
        <taxon>Pterygota</taxon>
        <taxon>Neoptera</taxon>
        <taxon>Polyneoptera</taxon>
        <taxon>Phasmatodea</taxon>
        <taxon>Timematodea</taxon>
        <taxon>Timematoidea</taxon>
        <taxon>Timematidae</taxon>
        <taxon>Timema</taxon>
    </lineage>
</organism>
<feature type="coiled-coil region" evidence="1">
    <location>
        <begin position="1181"/>
        <end position="1250"/>
    </location>
</feature>
<feature type="compositionally biased region" description="Polar residues" evidence="2">
    <location>
        <begin position="289"/>
        <end position="305"/>
    </location>
</feature>
<feature type="compositionally biased region" description="Polar residues" evidence="2">
    <location>
        <begin position="527"/>
        <end position="541"/>
    </location>
</feature>
<dbReference type="EMBL" id="OC004261">
    <property type="protein sequence ID" value="CAD7264285.1"/>
    <property type="molecule type" value="Genomic_DNA"/>
</dbReference>
<feature type="region of interest" description="Disordered" evidence="2">
    <location>
        <begin position="473"/>
        <end position="495"/>
    </location>
</feature>
<feature type="region of interest" description="Disordered" evidence="2">
    <location>
        <begin position="44"/>
        <end position="79"/>
    </location>
</feature>
<gene>
    <name evidence="3" type="ORF">TSIB3V08_LOCUS8339</name>
</gene>
<sequence>MLGLEVPLLQQENQKACLESVELASQEGEFDGQDGELGTMEGELESQEVELESQEKKGKSQELVLEPQVVELSDSDEPAGTQYSAEECLELAPDQNIESEEPAIDSEIVEIPVVKIPIEVIDILSSPESCSDIELDQTSFEEIPCKNGETTPENVVDHEDISHKDTGGNILDKPLSGTCKKTKTTVINTTEEDEVLQLRLIALRSAVMKKHLERKKRGIRIRTKRQQARETLIYPPDIPLPPTNREQGDKLPSNGPHQSDSSGNTEPDEITTIVDMELADTDDEKDMSKPTTDQEAIHWNSNIGEPTMYSNEPIWESDCPRYNAGPPFNNDGMLVPHDYENTFYRTGMRPHEYYQDPGSPHIPAQFYPASSDVYSKCPPIPTGEPGELVALSINEEHLHKMPAIQTATSTAENSAITKKSVVDYVKECLKDILETTKKHKSNAKKVSTPSHDGHVLTTNENGASPINAGEFIDPSSPVNVGASSQVKKDDDSLSTKMSSYIDRTSLVLSGSPEHVKPISSKYPLNYLQPSSPKQPNNTPSSILSEIQKQQDDDDELLLRERLLMALKCKNPKSLVDPLKAATRVDSMLADTTSINPDIGSTNTDTAIPCADTKLVSTVINHTQAVSIQSAYSPTQTVESLQRNFTYKRRLPPKCQQPPSGVHLARKRVNAARLTTKGGPALSLQVTVPTKEPPEPRKRFVICLGEESDSGTEEDPEMSHEFERSVEVFLRQAREKQEAQTIQGTTPISIRSMPLSQQQEYRRLRDQIAKLEESNHQQRLRLASKNIKAQLPLSPNKKVGSSVPLQNMVIASSHTLKQINLPNDKTRTKFDKLRSCVSATRPSIRTTSTTLSKPGRTYTYFNARGRGTRTISKPYFTNKFAGRRVSASKGLVVTIPGAPPNAGRSKSSLLVQEVSPSLKLSDVSDVAEKNGTCNESWSVTNTNKDEVLKMCHDGHSSSEDCVSSINKNREAAKEETSDEMDVDSILATNVVKSSNLATCKDGLAKSEINERSSVTFNVKSLTNQGTKNDGHSKINTNLIVDSKLISKINFKTSSDKIVAKASLDINLENNIERTSSPNHFEINVDSIHGITDNETTLRMNEVSEITNSLDCSSNMKLNIIGVEIGSENGLKFDTNLSKSTKNHSSFKLESGSKNTCMDSDLGINDETLSERNNMEFLKEQHLEDLQTQLTDVEQKLLKQRYAVLDDMTVTLDLLNQLEQERSNKDILSEEVKRLRAQLLSAEGRLAQQRKVLQTVRTQTSESYHRVVEGKTACLGLSRQCLMLGISLRGKQYKVPTAAAKIMILKLHQLAKLSQRLKRRSGGEENVITREPPVISPSVCLAQKQVESETQNLSSTIHETRLVSCTRAKQTDVSISCSEKTQNMLLLDEQGLVGDKVMLNANSFEYIPFSSKNSANDEELTYEEPATFSLSSNCLALEHPSESSASGTIYRDKVLGLDIDPSRTSETSWTLPADWIHTRLTRCTLCVPMIFEELVEMWSVSSSTPPGSADVPGVRQRWNMSKVILLLVSISQAMQVRSNFVPLCSRDILEQSYSRRKVGTLCFVTVLRSGRSGRPHPQSSPLPHIDNGPSSSAFWTLCSMLEQADLELALD</sequence>
<evidence type="ECO:0000256" key="2">
    <source>
        <dbReference type="SAM" id="MobiDB-lite"/>
    </source>
</evidence>